<dbReference type="InterPro" id="IPR033649">
    <property type="entry name" value="MtLigD_Pol-like"/>
</dbReference>
<dbReference type="PROSITE" id="PS00333">
    <property type="entry name" value="DNA_LIGASE_A2"/>
    <property type="match status" value="1"/>
</dbReference>
<proteinExistence type="inferred from homology"/>
<dbReference type="GO" id="GO:0003887">
    <property type="term" value="F:DNA-directed DNA polymerase activity"/>
    <property type="evidence" value="ECO:0007669"/>
    <property type="project" value="UniProtKB-KW"/>
</dbReference>
<comment type="catalytic activity">
    <reaction evidence="20">
        <text>ATP + (deoxyribonucleotide)n-3'-hydroxyl + 5'-phospho-(deoxyribonucleotide)m = (deoxyribonucleotide)n+m + AMP + diphosphate.</text>
        <dbReference type="EC" id="6.5.1.1"/>
    </reaction>
</comment>
<evidence type="ECO:0000256" key="17">
    <source>
        <dbReference type="ARBA" id="ARBA00023211"/>
    </source>
</evidence>
<dbReference type="OrthoDB" id="9802472at2"/>
<dbReference type="PANTHER" id="PTHR42705:SF2">
    <property type="entry name" value="BIFUNCTIONAL NON-HOMOLOGOUS END JOINING PROTEIN LIGD"/>
    <property type="match status" value="1"/>
</dbReference>
<dbReference type="PANTHER" id="PTHR42705">
    <property type="entry name" value="BIFUNCTIONAL NON-HOMOLOGOUS END JOINING PROTEIN LIGD"/>
    <property type="match status" value="1"/>
</dbReference>
<dbReference type="InterPro" id="IPR012340">
    <property type="entry name" value="NA-bd_OB-fold"/>
</dbReference>
<dbReference type="EC" id="6.5.1.1" evidence="2"/>
<dbReference type="Gene3D" id="3.30.470.30">
    <property type="entry name" value="DNA ligase/mRNA capping enzyme"/>
    <property type="match status" value="1"/>
</dbReference>
<dbReference type="CDD" id="cd04863">
    <property type="entry name" value="MtLigD_Pol_like"/>
    <property type="match status" value="1"/>
</dbReference>
<dbReference type="Gene3D" id="2.40.50.140">
    <property type="entry name" value="Nucleic acid-binding proteins"/>
    <property type="match status" value="1"/>
</dbReference>
<dbReference type="InterPro" id="IPR012310">
    <property type="entry name" value="DNA_ligase_ATP-dep_cent"/>
</dbReference>
<sequence length="784" mass="86616">MPDKGSAVQVGDRSIKVTNLDKLMYPATGTTKGDVIAYYAAVAEWFVPHARRRPATRKRWVNGVGTDAEPGHAFFNKNLDPRSTPEWVHTYTIEHKSDDNTYPLIDEPATLVWLAQLASLEIHVPQWRVDADGVRQNPDRLVLDLDPGPGAGMPECVELAFLIREVLDGMELTSVPVTSGSKGLHLYARLDGTLTCEQVSSLAREMAVQLERLHPQLVVSNMKKDLRHGKVLLDWSQNNGNKTTIAPYSLRGRAHPTVAVPRTWDELGANLPNLEMDQVIERLAEVGDPLAALNGEVSGAGVDRLATYRSMRDAGRTPEPVPAEAPAAGPGNSFVIQEHHARRLHYDFRLEHDGVLVSWAIPKGPPTNPNKNHLAVQTEDHPLEYGSFEGEIPKGEYGGGNVRIWDSGTFELEKWRDGKEVIATLTGRPDGGLGGVPRKFALIHTRLGDDEKNWLIHLMETLPSQESPAHPGSSELPVIEPMLATAAETGELAHDEWEFEVKWDGYRAIATVADGSASFRSRRGLDFTRTYPELAELGQLLANHAVVLDGEIVAIDPQGRSSFELLQTHGSGGSKAHFMAFDLLHLDGRSLVREPYTERRLALEELLGDGGRQVHVPATFGSDPELALTTSRELGLEGVIAKRPTSVYQPGRRAKTWLKIKHRRNQDVIIVGWTPSETSQARGIGALLLAVNDAEELRYVGRVGSGFTDQALREAREVLSSIERDDAPLGGVPAQDSRRAHWVEPLLVGEVEYGEWTDVGRLRHPVWRGWRPDRFAEEVVREDG</sequence>
<dbReference type="EMBL" id="NMVQ01000012">
    <property type="protein sequence ID" value="OYO21880.1"/>
    <property type="molecule type" value="Genomic_DNA"/>
</dbReference>
<evidence type="ECO:0000256" key="1">
    <source>
        <dbReference type="ARBA" id="ARBA00001936"/>
    </source>
</evidence>
<dbReference type="NCBIfam" id="TIGR02777">
    <property type="entry name" value="LigD_PE_dom"/>
    <property type="match status" value="1"/>
</dbReference>
<dbReference type="CDD" id="cd07906">
    <property type="entry name" value="Adenylation_DNA_ligase_LigD_LigC"/>
    <property type="match status" value="1"/>
</dbReference>
<keyword evidence="9" id="KW-0227">DNA damage</keyword>
<keyword evidence="12" id="KW-0067">ATP-binding</keyword>
<comment type="similarity">
    <text evidence="22">In the N-terminal section; belongs to the LigD polymerase family.</text>
</comment>
<dbReference type="GO" id="GO:0006310">
    <property type="term" value="P:DNA recombination"/>
    <property type="evidence" value="ECO:0007669"/>
    <property type="project" value="UniProtKB-KW"/>
</dbReference>
<gene>
    <name evidence="24" type="ORF">CGZ93_08005</name>
</gene>
<dbReference type="Proteomes" id="UP000216311">
    <property type="component" value="Unassembled WGS sequence"/>
</dbReference>
<keyword evidence="13" id="KW-0239">DNA-directed DNA polymerase</keyword>
<evidence type="ECO:0000256" key="13">
    <source>
        <dbReference type="ARBA" id="ARBA00022932"/>
    </source>
</evidence>
<dbReference type="GO" id="GO:0006281">
    <property type="term" value="P:DNA repair"/>
    <property type="evidence" value="ECO:0007669"/>
    <property type="project" value="UniProtKB-KW"/>
</dbReference>
<organism evidence="24 25">
    <name type="scientific">Enemella dayhoffiae</name>
    <dbReference type="NCBI Taxonomy" id="2016507"/>
    <lineage>
        <taxon>Bacteria</taxon>
        <taxon>Bacillati</taxon>
        <taxon>Actinomycetota</taxon>
        <taxon>Actinomycetes</taxon>
        <taxon>Propionibacteriales</taxon>
        <taxon>Propionibacteriaceae</taxon>
        <taxon>Enemella</taxon>
    </lineage>
</organism>
<dbReference type="Pfam" id="PF13298">
    <property type="entry name" value="LigD_N"/>
    <property type="match status" value="1"/>
</dbReference>
<evidence type="ECO:0000256" key="3">
    <source>
        <dbReference type="ARBA" id="ARBA00022598"/>
    </source>
</evidence>
<name>A0A255H2Q8_9ACTN</name>
<dbReference type="PROSITE" id="PS50160">
    <property type="entry name" value="DNA_LIGASE_A3"/>
    <property type="match status" value="1"/>
</dbReference>
<dbReference type="InterPro" id="IPR016059">
    <property type="entry name" value="DNA_ligase_ATP-dep_CS"/>
</dbReference>
<keyword evidence="8" id="KW-0547">Nucleotide-binding</keyword>
<reference evidence="24 25" key="1">
    <citation type="submission" date="2017-07" db="EMBL/GenBank/DDBJ databases">
        <title>Draft whole genome sequences of clinical Proprionibacteriaceae strains.</title>
        <authorList>
            <person name="Bernier A.-M."/>
            <person name="Bernard K."/>
            <person name="Domingo M.-C."/>
        </authorList>
    </citation>
    <scope>NUCLEOTIDE SEQUENCE [LARGE SCALE GENOMIC DNA]</scope>
    <source>
        <strain evidence="24 25">NML 130396</strain>
    </source>
</reference>
<evidence type="ECO:0000313" key="24">
    <source>
        <dbReference type="EMBL" id="OYO21880.1"/>
    </source>
</evidence>
<evidence type="ECO:0000256" key="14">
    <source>
        <dbReference type="ARBA" id="ARBA00023125"/>
    </source>
</evidence>
<dbReference type="InterPro" id="IPR052171">
    <property type="entry name" value="NHEJ_LigD"/>
</dbReference>
<evidence type="ECO:0000256" key="21">
    <source>
        <dbReference type="ARBA" id="ARBA00049981"/>
    </source>
</evidence>
<dbReference type="Gene3D" id="3.30.1490.70">
    <property type="match status" value="1"/>
</dbReference>
<dbReference type="Gene3D" id="3.90.920.10">
    <property type="entry name" value="DNA primase, PRIM domain"/>
    <property type="match status" value="1"/>
</dbReference>
<comment type="caution">
    <text evidence="24">The sequence shown here is derived from an EMBL/GenBank/DDBJ whole genome shotgun (WGS) entry which is preliminary data.</text>
</comment>
<dbReference type="SUPFAM" id="SSF50249">
    <property type="entry name" value="Nucleic acid-binding proteins"/>
    <property type="match status" value="1"/>
</dbReference>
<evidence type="ECO:0000256" key="16">
    <source>
        <dbReference type="ARBA" id="ARBA00023204"/>
    </source>
</evidence>
<dbReference type="CDD" id="cd07971">
    <property type="entry name" value="OBF_DNA_ligase_LigD"/>
    <property type="match status" value="1"/>
</dbReference>
<evidence type="ECO:0000256" key="6">
    <source>
        <dbReference type="ARBA" id="ARBA00022722"/>
    </source>
</evidence>
<keyword evidence="3 24" id="KW-0436">Ligase</keyword>
<dbReference type="InterPro" id="IPR014144">
    <property type="entry name" value="LigD_PE_domain"/>
</dbReference>
<keyword evidence="14" id="KW-0238">DNA-binding</keyword>
<evidence type="ECO:0000256" key="5">
    <source>
        <dbReference type="ARBA" id="ARBA00022695"/>
    </source>
</evidence>
<dbReference type="Pfam" id="PF04679">
    <property type="entry name" value="DNA_ligase_A_C"/>
    <property type="match status" value="1"/>
</dbReference>
<dbReference type="GO" id="GO:0003677">
    <property type="term" value="F:DNA binding"/>
    <property type="evidence" value="ECO:0007669"/>
    <property type="project" value="UniProtKB-KW"/>
</dbReference>
<evidence type="ECO:0000256" key="20">
    <source>
        <dbReference type="ARBA" id="ARBA00034003"/>
    </source>
</evidence>
<keyword evidence="6" id="KW-0540">Nuclease</keyword>
<evidence type="ECO:0000256" key="10">
    <source>
        <dbReference type="ARBA" id="ARBA00022801"/>
    </source>
</evidence>
<dbReference type="GO" id="GO:0004527">
    <property type="term" value="F:exonuclease activity"/>
    <property type="evidence" value="ECO:0007669"/>
    <property type="project" value="UniProtKB-KW"/>
</dbReference>
<evidence type="ECO:0000256" key="18">
    <source>
        <dbReference type="ARBA" id="ARBA00023268"/>
    </source>
</evidence>
<keyword evidence="16" id="KW-0234">DNA repair</keyword>
<comment type="cofactor">
    <cofactor evidence="1">
        <name>Mn(2+)</name>
        <dbReference type="ChEBI" id="CHEBI:29035"/>
    </cofactor>
</comment>
<dbReference type="Pfam" id="PF21686">
    <property type="entry name" value="LigD_Prim-Pol"/>
    <property type="match status" value="1"/>
</dbReference>
<dbReference type="NCBIfam" id="TIGR02778">
    <property type="entry name" value="ligD_pol"/>
    <property type="match status" value="1"/>
</dbReference>
<keyword evidence="17" id="KW-0464">Manganese</keyword>
<keyword evidence="18" id="KW-0511">Multifunctional enzyme</keyword>
<dbReference type="NCBIfam" id="TIGR02779">
    <property type="entry name" value="NHEJ_ligase_lig"/>
    <property type="match status" value="1"/>
</dbReference>
<evidence type="ECO:0000259" key="23">
    <source>
        <dbReference type="PROSITE" id="PS50160"/>
    </source>
</evidence>
<evidence type="ECO:0000313" key="25">
    <source>
        <dbReference type="Proteomes" id="UP000216311"/>
    </source>
</evidence>
<dbReference type="InterPro" id="IPR014146">
    <property type="entry name" value="LigD_ligase_dom"/>
</dbReference>
<accession>A0A255H2Q8</accession>
<keyword evidence="5" id="KW-0548">Nucleotidyltransferase</keyword>
<dbReference type="InterPro" id="IPR012309">
    <property type="entry name" value="DNA_ligase_ATP-dep_C"/>
</dbReference>
<evidence type="ECO:0000256" key="22">
    <source>
        <dbReference type="ARBA" id="ARBA00049990"/>
    </source>
</evidence>
<protein>
    <recommendedName>
        <fullName evidence="2">DNA ligase (ATP)</fullName>
        <ecNumber evidence="2">6.5.1.1</ecNumber>
    </recommendedName>
    <alternativeName>
        <fullName evidence="19">NHEJ DNA polymerase</fullName>
    </alternativeName>
</protein>
<dbReference type="InterPro" id="IPR014145">
    <property type="entry name" value="LigD_pol_dom"/>
</dbReference>
<evidence type="ECO:0000256" key="4">
    <source>
        <dbReference type="ARBA" id="ARBA00022679"/>
    </source>
</evidence>
<dbReference type="Pfam" id="PF01068">
    <property type="entry name" value="DNA_ligase_A_M"/>
    <property type="match status" value="1"/>
</dbReference>
<comment type="similarity">
    <text evidence="21">In the C-terminal section; belongs to the ATP-dependent DNA ligase family.</text>
</comment>
<dbReference type="GO" id="GO:0046872">
    <property type="term" value="F:metal ion binding"/>
    <property type="evidence" value="ECO:0007669"/>
    <property type="project" value="UniProtKB-KW"/>
</dbReference>
<evidence type="ECO:0000256" key="15">
    <source>
        <dbReference type="ARBA" id="ARBA00023172"/>
    </source>
</evidence>
<dbReference type="GO" id="GO:0005524">
    <property type="term" value="F:ATP binding"/>
    <property type="evidence" value="ECO:0007669"/>
    <property type="project" value="UniProtKB-KW"/>
</dbReference>
<evidence type="ECO:0000256" key="19">
    <source>
        <dbReference type="ARBA" id="ARBA00029943"/>
    </source>
</evidence>
<feature type="domain" description="ATP-dependent DNA ligase family profile" evidence="23">
    <location>
        <begin position="574"/>
        <end position="706"/>
    </location>
</feature>
<dbReference type="AlphaFoldDB" id="A0A255H2Q8"/>
<keyword evidence="15" id="KW-0233">DNA recombination</keyword>
<evidence type="ECO:0000256" key="8">
    <source>
        <dbReference type="ARBA" id="ARBA00022741"/>
    </source>
</evidence>
<keyword evidence="4" id="KW-0808">Transferase</keyword>
<dbReference type="RefSeq" id="WP_094363624.1">
    <property type="nucleotide sequence ID" value="NZ_NMVQ01000012.1"/>
</dbReference>
<keyword evidence="10" id="KW-0378">Hydrolase</keyword>
<evidence type="ECO:0000256" key="2">
    <source>
        <dbReference type="ARBA" id="ARBA00012727"/>
    </source>
</evidence>
<keyword evidence="7" id="KW-0479">Metal-binding</keyword>
<evidence type="ECO:0000256" key="7">
    <source>
        <dbReference type="ARBA" id="ARBA00022723"/>
    </source>
</evidence>
<keyword evidence="11" id="KW-0269">Exonuclease</keyword>
<evidence type="ECO:0000256" key="9">
    <source>
        <dbReference type="ARBA" id="ARBA00022763"/>
    </source>
</evidence>
<dbReference type="SUPFAM" id="SSF56091">
    <property type="entry name" value="DNA ligase/mRNA capping enzyme, catalytic domain"/>
    <property type="match status" value="1"/>
</dbReference>
<dbReference type="GO" id="GO:0003910">
    <property type="term" value="F:DNA ligase (ATP) activity"/>
    <property type="evidence" value="ECO:0007669"/>
    <property type="project" value="UniProtKB-EC"/>
</dbReference>
<evidence type="ECO:0000256" key="12">
    <source>
        <dbReference type="ARBA" id="ARBA00022840"/>
    </source>
</evidence>
<keyword evidence="25" id="KW-1185">Reference proteome</keyword>
<dbReference type="NCBIfam" id="NF007210">
    <property type="entry name" value="PRK09632.1"/>
    <property type="match status" value="1"/>
</dbReference>
<evidence type="ECO:0000256" key="11">
    <source>
        <dbReference type="ARBA" id="ARBA00022839"/>
    </source>
</evidence>